<keyword evidence="3" id="KW-1185">Reference proteome</keyword>
<evidence type="ECO:0000313" key="2">
    <source>
        <dbReference type="EMBL" id="OOF70447.1"/>
    </source>
</evidence>
<dbReference type="Pfam" id="PF13524">
    <property type="entry name" value="Glyco_trans_1_2"/>
    <property type="match status" value="1"/>
</dbReference>
<reference evidence="2 3" key="1">
    <citation type="submission" date="2016-10" db="EMBL/GenBank/DDBJ databases">
        <title>Rodentibacter gen. nov. and new species.</title>
        <authorList>
            <person name="Christensen H."/>
        </authorList>
    </citation>
    <scope>NUCLEOTIDE SEQUENCE [LARGE SCALE GENOMIC DNA]</scope>
    <source>
        <strain evidence="2 3">1998236014</strain>
    </source>
</reference>
<proteinExistence type="predicted"/>
<sequence length="327" mass="38225">MRIFLISDFITEKSLQYENLEIKYRLPSLFFSRQAYYLFVEAAWFGNQNSWKYKIASYPDYPNRTNEKLVRLVEKAKSKGIPTVFWNKEDGVHFDRFIDSAKHFDHIFTVDQNCVEKYRALVPESTTVNVAMFPVQPKIHNYQGFNFQKLAANFVGSYSQHIHDKRRERQNMLFSAAAKAKLPITIFDRNSDRKSSNYRYPAEEFGLTIEPSVDYLQTADIFRRYQVSLNVNTVEDSPTMFSRRVVEVLACGGILVSTPSLAMDKLFKDYCHIVHTEEQAVELFERLKFGASKQDLEMAKAGADFVLNNFTWQKFLQQIEQVIESKR</sequence>
<keyword evidence="2" id="KW-0167">Capsid protein</keyword>
<evidence type="ECO:0000313" key="3">
    <source>
        <dbReference type="Proteomes" id="UP000188820"/>
    </source>
</evidence>
<accession>A0ABX3L250</accession>
<dbReference type="Gene3D" id="3.40.50.2000">
    <property type="entry name" value="Glycogen Phosphorylase B"/>
    <property type="match status" value="1"/>
</dbReference>
<dbReference type="Proteomes" id="UP000188820">
    <property type="component" value="Unassembled WGS sequence"/>
</dbReference>
<organism evidence="2 3">
    <name type="scientific">Rodentibacter caecimuris</name>
    <dbReference type="NCBI Taxonomy" id="1796644"/>
    <lineage>
        <taxon>Bacteria</taxon>
        <taxon>Pseudomonadati</taxon>
        <taxon>Pseudomonadota</taxon>
        <taxon>Gammaproteobacteria</taxon>
        <taxon>Pasteurellales</taxon>
        <taxon>Pasteurellaceae</taxon>
        <taxon>Rodentibacter</taxon>
    </lineage>
</organism>
<evidence type="ECO:0000259" key="1">
    <source>
        <dbReference type="Pfam" id="PF13524"/>
    </source>
</evidence>
<keyword evidence="2" id="KW-0946">Virion</keyword>
<feature type="domain" description="Spore protein YkvP/CgeB glycosyl transferase-like" evidence="1">
    <location>
        <begin position="171"/>
        <end position="320"/>
    </location>
</feature>
<name>A0ABX3L250_9PAST</name>
<dbReference type="EMBL" id="MLAA01000011">
    <property type="protein sequence ID" value="OOF70447.1"/>
    <property type="molecule type" value="Genomic_DNA"/>
</dbReference>
<dbReference type="RefSeq" id="WP_077462823.1">
    <property type="nucleotide sequence ID" value="NZ_MLAA01000011.1"/>
</dbReference>
<protein>
    <submittedName>
        <fullName evidence="2">Spore coat protein</fullName>
    </submittedName>
</protein>
<gene>
    <name evidence="2" type="ORF">BKG89_03585</name>
</gene>
<dbReference type="InterPro" id="IPR055259">
    <property type="entry name" value="YkvP/CgeB_Glyco_trans-like"/>
</dbReference>
<comment type="caution">
    <text evidence="2">The sequence shown here is derived from an EMBL/GenBank/DDBJ whole genome shotgun (WGS) entry which is preliminary data.</text>
</comment>